<sequence>MSLRQRLAVSFVFMVATFACVSSVVRLFYAARFADQDDRSYYAWLVGVWTIPEAGTGILVASLPTTRVFVQHVTQSKLVSNIMASFGVVTSKGARSDERSSLADTYQKVHESPSHLTDRSAPKIRVERSWRTNFNSGSETVNDTLGNLSEDDMIRPISDNSAYNHELSTLPHKWTPVGHSRDTAA</sequence>
<dbReference type="Proteomes" id="UP000030651">
    <property type="component" value="Unassembled WGS sequence"/>
</dbReference>
<comment type="subcellular location">
    <subcellularLocation>
        <location evidence="1">Membrane</location>
        <topology evidence="1">Multi-pass membrane protein</topology>
    </subcellularLocation>
</comment>
<organism evidence="8 9">
    <name type="scientific">Pestalotiopsis fici (strain W106-1 / CGMCC3.15140)</name>
    <dbReference type="NCBI Taxonomy" id="1229662"/>
    <lineage>
        <taxon>Eukaryota</taxon>
        <taxon>Fungi</taxon>
        <taxon>Dikarya</taxon>
        <taxon>Ascomycota</taxon>
        <taxon>Pezizomycotina</taxon>
        <taxon>Sordariomycetes</taxon>
        <taxon>Xylariomycetidae</taxon>
        <taxon>Amphisphaeriales</taxon>
        <taxon>Sporocadaceae</taxon>
        <taxon>Pestalotiopsis</taxon>
    </lineage>
</organism>
<proteinExistence type="inferred from homology"/>
<evidence type="ECO:0000256" key="2">
    <source>
        <dbReference type="ARBA" id="ARBA00022692"/>
    </source>
</evidence>
<accession>W3XA58</accession>
<dbReference type="GeneID" id="19269882"/>
<evidence type="ECO:0000256" key="6">
    <source>
        <dbReference type="SAM" id="Phobius"/>
    </source>
</evidence>
<dbReference type="RefSeq" id="XP_007831641.1">
    <property type="nucleotide sequence ID" value="XM_007833450.1"/>
</dbReference>
<dbReference type="Pfam" id="PF20684">
    <property type="entry name" value="Fung_rhodopsin"/>
    <property type="match status" value="1"/>
</dbReference>
<evidence type="ECO:0000256" key="3">
    <source>
        <dbReference type="ARBA" id="ARBA00022989"/>
    </source>
</evidence>
<evidence type="ECO:0000259" key="7">
    <source>
        <dbReference type="Pfam" id="PF20684"/>
    </source>
</evidence>
<comment type="similarity">
    <text evidence="5">Belongs to the SAT4 family.</text>
</comment>
<keyword evidence="2 6" id="KW-0812">Transmembrane</keyword>
<dbReference type="InParanoid" id="W3XA58"/>
<reference evidence="9" key="1">
    <citation type="journal article" date="2015" name="BMC Genomics">
        <title>Genomic and transcriptomic analysis of the endophytic fungus Pestalotiopsis fici reveals its lifestyle and high potential for synthesis of natural products.</title>
        <authorList>
            <person name="Wang X."/>
            <person name="Zhang X."/>
            <person name="Liu L."/>
            <person name="Xiang M."/>
            <person name="Wang W."/>
            <person name="Sun X."/>
            <person name="Che Y."/>
            <person name="Guo L."/>
            <person name="Liu G."/>
            <person name="Guo L."/>
            <person name="Wang C."/>
            <person name="Yin W.B."/>
            <person name="Stadler M."/>
            <person name="Zhang X."/>
            <person name="Liu X."/>
        </authorList>
    </citation>
    <scope>NUCLEOTIDE SEQUENCE [LARGE SCALE GENOMIC DNA]</scope>
    <source>
        <strain evidence="9">W106-1 / CGMCC3.15140</strain>
    </source>
</reference>
<dbReference type="PANTHER" id="PTHR33048:SF47">
    <property type="entry name" value="INTEGRAL MEMBRANE PROTEIN-RELATED"/>
    <property type="match status" value="1"/>
</dbReference>
<name>W3XA58_PESFW</name>
<evidence type="ECO:0000313" key="8">
    <source>
        <dbReference type="EMBL" id="ETS82993.1"/>
    </source>
</evidence>
<evidence type="ECO:0000256" key="1">
    <source>
        <dbReference type="ARBA" id="ARBA00004141"/>
    </source>
</evidence>
<evidence type="ECO:0000313" key="9">
    <source>
        <dbReference type="Proteomes" id="UP000030651"/>
    </source>
</evidence>
<dbReference type="InterPro" id="IPR052337">
    <property type="entry name" value="SAT4-like"/>
</dbReference>
<dbReference type="PANTHER" id="PTHR33048">
    <property type="entry name" value="PTH11-LIKE INTEGRAL MEMBRANE PROTEIN (AFU_ORTHOLOGUE AFUA_5G11245)"/>
    <property type="match status" value="1"/>
</dbReference>
<dbReference type="GO" id="GO:0016020">
    <property type="term" value="C:membrane"/>
    <property type="evidence" value="ECO:0007669"/>
    <property type="project" value="UniProtKB-SubCell"/>
</dbReference>
<protein>
    <recommendedName>
        <fullName evidence="7">Rhodopsin domain-containing protein</fullName>
    </recommendedName>
</protein>
<dbReference type="HOGENOM" id="CLU_1461815_0_0_1"/>
<feature type="transmembrane region" description="Helical" evidence="6">
    <location>
        <begin position="41"/>
        <end position="63"/>
    </location>
</feature>
<evidence type="ECO:0000256" key="4">
    <source>
        <dbReference type="ARBA" id="ARBA00023136"/>
    </source>
</evidence>
<dbReference type="PROSITE" id="PS51257">
    <property type="entry name" value="PROKAR_LIPOPROTEIN"/>
    <property type="match status" value="1"/>
</dbReference>
<feature type="transmembrane region" description="Helical" evidence="6">
    <location>
        <begin position="7"/>
        <end position="29"/>
    </location>
</feature>
<dbReference type="AlphaFoldDB" id="W3XA58"/>
<dbReference type="InterPro" id="IPR049326">
    <property type="entry name" value="Rhodopsin_dom_fungi"/>
</dbReference>
<keyword evidence="4 6" id="KW-0472">Membrane</keyword>
<dbReference type="OrthoDB" id="2496787at2759"/>
<keyword evidence="3 6" id="KW-1133">Transmembrane helix</keyword>
<evidence type="ECO:0000256" key="5">
    <source>
        <dbReference type="ARBA" id="ARBA00038359"/>
    </source>
</evidence>
<dbReference type="EMBL" id="KI912111">
    <property type="protein sequence ID" value="ETS82993.1"/>
    <property type="molecule type" value="Genomic_DNA"/>
</dbReference>
<gene>
    <name evidence="8" type="ORF">PFICI_04869</name>
</gene>
<keyword evidence="9" id="KW-1185">Reference proteome</keyword>
<feature type="domain" description="Rhodopsin" evidence="7">
    <location>
        <begin position="1"/>
        <end position="71"/>
    </location>
</feature>
<dbReference type="KEGG" id="pfy:PFICI_04869"/>